<dbReference type="PANTHER" id="PTHR44051:SF19">
    <property type="entry name" value="DISULFIDE-BOND OXIDOREDUCTASE YFCG"/>
    <property type="match status" value="1"/>
</dbReference>
<protein>
    <submittedName>
        <fullName evidence="5">Glutathione S-transferase</fullName>
    </submittedName>
</protein>
<feature type="domain" description="GST C-terminal" evidence="4">
    <location>
        <begin position="84"/>
        <end position="213"/>
    </location>
</feature>
<dbReference type="Proteomes" id="UP000052023">
    <property type="component" value="Unassembled WGS sequence"/>
</dbReference>
<evidence type="ECO:0000256" key="1">
    <source>
        <dbReference type="ARBA" id="ARBA00007409"/>
    </source>
</evidence>
<dbReference type="InterPro" id="IPR004045">
    <property type="entry name" value="Glutathione_S-Trfase_N"/>
</dbReference>
<dbReference type="InterPro" id="IPR040079">
    <property type="entry name" value="Glutathione_S-Trfase"/>
</dbReference>
<dbReference type="InterPro" id="IPR004046">
    <property type="entry name" value="GST_C"/>
</dbReference>
<dbReference type="GO" id="GO:0016740">
    <property type="term" value="F:transferase activity"/>
    <property type="evidence" value="ECO:0007669"/>
    <property type="project" value="UniProtKB-KW"/>
</dbReference>
<dbReference type="SFLD" id="SFLDS00019">
    <property type="entry name" value="Glutathione_Transferase_(cytos"/>
    <property type="match status" value="1"/>
</dbReference>
<feature type="domain" description="GST N-terminal" evidence="3">
    <location>
        <begin position="1"/>
        <end position="80"/>
    </location>
</feature>
<keyword evidence="6" id="KW-1185">Reference proteome</keyword>
<comment type="similarity">
    <text evidence="1">Belongs to the GST superfamily.</text>
</comment>
<dbReference type="PANTHER" id="PTHR44051">
    <property type="entry name" value="GLUTATHIONE S-TRANSFERASE-RELATED"/>
    <property type="match status" value="1"/>
</dbReference>
<comment type="caution">
    <text evidence="5">The sequence shown here is derived from an EMBL/GenBank/DDBJ whole genome shotgun (WGS) entry which is preliminary data.</text>
</comment>
<accession>A0A0R3NCF6</accession>
<organism evidence="5 6">
    <name type="scientific">Bradyrhizobium retamae</name>
    <dbReference type="NCBI Taxonomy" id="1300035"/>
    <lineage>
        <taxon>Bacteria</taxon>
        <taxon>Pseudomonadati</taxon>
        <taxon>Pseudomonadota</taxon>
        <taxon>Alphaproteobacteria</taxon>
        <taxon>Hyphomicrobiales</taxon>
        <taxon>Nitrobacteraceae</taxon>
        <taxon>Bradyrhizobium</taxon>
    </lineage>
</organism>
<dbReference type="AlphaFoldDB" id="A0A0R3NCF6"/>
<dbReference type="SUPFAM" id="SSF52833">
    <property type="entry name" value="Thioredoxin-like"/>
    <property type="match status" value="1"/>
</dbReference>
<evidence type="ECO:0000256" key="2">
    <source>
        <dbReference type="ARBA" id="ARBA00022679"/>
    </source>
</evidence>
<keyword evidence="2 5" id="KW-0808">Transferase</keyword>
<dbReference type="InterPro" id="IPR036282">
    <property type="entry name" value="Glutathione-S-Trfase_C_sf"/>
</dbReference>
<dbReference type="InterPro" id="IPR010987">
    <property type="entry name" value="Glutathione-S-Trfase_C-like"/>
</dbReference>
<dbReference type="EMBL" id="LLYA01000013">
    <property type="protein sequence ID" value="KRR29692.1"/>
    <property type="molecule type" value="Genomic_DNA"/>
</dbReference>
<dbReference type="SUPFAM" id="SSF47616">
    <property type="entry name" value="GST C-terminal domain-like"/>
    <property type="match status" value="1"/>
</dbReference>
<dbReference type="Gene3D" id="3.40.30.10">
    <property type="entry name" value="Glutaredoxin"/>
    <property type="match status" value="1"/>
</dbReference>
<dbReference type="CDD" id="cd03048">
    <property type="entry name" value="GST_N_Ure2p_like"/>
    <property type="match status" value="1"/>
</dbReference>
<evidence type="ECO:0000313" key="6">
    <source>
        <dbReference type="Proteomes" id="UP000052023"/>
    </source>
</evidence>
<dbReference type="PROSITE" id="PS50404">
    <property type="entry name" value="GST_NTER"/>
    <property type="match status" value="1"/>
</dbReference>
<dbReference type="FunFam" id="3.40.30.10:FF:000039">
    <property type="entry name" value="Glutathione S-transferase domain"/>
    <property type="match status" value="1"/>
</dbReference>
<dbReference type="RefSeq" id="WP_057841722.1">
    <property type="nucleotide sequence ID" value="NZ_LLYA01000013.1"/>
</dbReference>
<dbReference type="Gene3D" id="1.20.1050.10">
    <property type="match status" value="1"/>
</dbReference>
<dbReference type="PROSITE" id="PS50405">
    <property type="entry name" value="GST_CTER"/>
    <property type="match status" value="1"/>
</dbReference>
<sequence length="230" mass="25758">MLKFYFNGSPNPTKVALFLEEAGIAYQPVAVDTRKGDQFKPEYLAINPNAKVPAIDDDGVTVFDSNAILLYLAEKTGKFLPANTPQNRAQTLSWLMFVATGVGPYSGQAVHFKHFAPKDQNHDYAHNRYQFEAQRHYAILNDHLAGRKYMVGDTYTIVDMALWGWARMAAFVMGDDAAAKYPNVKRLVDEISARPAAAKAIALKDNFKFKAEMDDEARSNMFRHMSVKAA</sequence>
<name>A0A0R3NCF6_9BRAD</name>
<proteinExistence type="inferred from homology"/>
<evidence type="ECO:0000259" key="4">
    <source>
        <dbReference type="PROSITE" id="PS50405"/>
    </source>
</evidence>
<dbReference type="OrthoDB" id="9803562at2"/>
<dbReference type="SFLD" id="SFLDG01150">
    <property type="entry name" value="Main.1:_Beta-like"/>
    <property type="match status" value="1"/>
</dbReference>
<dbReference type="SFLD" id="SFLDG00358">
    <property type="entry name" value="Main_(cytGST)"/>
    <property type="match status" value="1"/>
</dbReference>
<reference evidence="5 6" key="1">
    <citation type="submission" date="2014-03" db="EMBL/GenBank/DDBJ databases">
        <title>Bradyrhizobium valentinum sp. nov., isolated from effective nodules of Lupinus mariae-josephae, a lupine endemic of basic-lime soils in Eastern Spain.</title>
        <authorList>
            <person name="Duran D."/>
            <person name="Rey L."/>
            <person name="Navarro A."/>
            <person name="Busquets A."/>
            <person name="Imperial J."/>
            <person name="Ruiz-Argueso T."/>
        </authorList>
    </citation>
    <scope>NUCLEOTIDE SEQUENCE [LARGE SCALE GENOMIC DNA]</scope>
    <source>
        <strain evidence="5 6">Ro19</strain>
    </source>
</reference>
<evidence type="ECO:0000313" key="5">
    <source>
        <dbReference type="EMBL" id="KRR29692.1"/>
    </source>
</evidence>
<gene>
    <name evidence="5" type="ORF">CQ13_15160</name>
</gene>
<dbReference type="SFLD" id="SFLDG01151">
    <property type="entry name" value="Main.2:_Nu-like"/>
    <property type="match status" value="1"/>
</dbReference>
<dbReference type="InterPro" id="IPR036249">
    <property type="entry name" value="Thioredoxin-like_sf"/>
</dbReference>
<evidence type="ECO:0000259" key="3">
    <source>
        <dbReference type="PROSITE" id="PS50404"/>
    </source>
</evidence>
<dbReference type="Pfam" id="PF14497">
    <property type="entry name" value="GST_C_3"/>
    <property type="match status" value="1"/>
</dbReference>
<dbReference type="Pfam" id="PF02798">
    <property type="entry name" value="GST_N"/>
    <property type="match status" value="1"/>
</dbReference>